<organism evidence="2 3">
    <name type="scientific">Flavobacterium piscisymbiosum</name>
    <dbReference type="NCBI Taxonomy" id="2893753"/>
    <lineage>
        <taxon>Bacteria</taxon>
        <taxon>Pseudomonadati</taxon>
        <taxon>Bacteroidota</taxon>
        <taxon>Flavobacteriia</taxon>
        <taxon>Flavobacteriales</taxon>
        <taxon>Flavobacteriaceae</taxon>
        <taxon>Flavobacterium</taxon>
    </lineage>
</organism>
<feature type="coiled-coil region" evidence="1">
    <location>
        <begin position="32"/>
        <end position="94"/>
    </location>
</feature>
<reference evidence="2" key="1">
    <citation type="submission" date="2021-11" db="EMBL/GenBank/DDBJ databases">
        <title>Description of novel Flavobacterium species.</title>
        <authorList>
            <person name="Saticioglu I.B."/>
            <person name="Ay H."/>
            <person name="Altun S."/>
            <person name="Duman M."/>
        </authorList>
    </citation>
    <scope>NUCLEOTIDE SEQUENCE</scope>
    <source>
        <strain evidence="2">F-30</strain>
    </source>
</reference>
<evidence type="ECO:0000256" key="1">
    <source>
        <dbReference type="SAM" id="Coils"/>
    </source>
</evidence>
<proteinExistence type="predicted"/>
<name>A0ABS8MKC6_9FLAO</name>
<sequence>MEGDDGLMNIFLESSIEALVEQGFGNKVDEMLSSLKIENKALISKVNKLLNKVENGDSSTRIRKYFKKVQQQGNKALKNTNNLLQQKAKDAVAEGIISKEANQIRKGKQKENDQ</sequence>
<dbReference type="RefSeq" id="WP_230039674.1">
    <property type="nucleotide sequence ID" value="NZ_JAJJMM010000001.1"/>
</dbReference>
<keyword evidence="1" id="KW-0175">Coiled coil</keyword>
<evidence type="ECO:0000313" key="3">
    <source>
        <dbReference type="Proteomes" id="UP001430679"/>
    </source>
</evidence>
<evidence type="ECO:0000313" key="2">
    <source>
        <dbReference type="EMBL" id="MCC9065946.1"/>
    </source>
</evidence>
<keyword evidence="3" id="KW-1185">Reference proteome</keyword>
<gene>
    <name evidence="2" type="ORF">LNP81_23375</name>
</gene>
<dbReference type="EMBL" id="JAJJMM010000001">
    <property type="protein sequence ID" value="MCC9065946.1"/>
    <property type="molecule type" value="Genomic_DNA"/>
</dbReference>
<protein>
    <submittedName>
        <fullName evidence="2">Uncharacterized protein</fullName>
    </submittedName>
</protein>
<comment type="caution">
    <text evidence="2">The sequence shown here is derived from an EMBL/GenBank/DDBJ whole genome shotgun (WGS) entry which is preliminary data.</text>
</comment>
<accession>A0ABS8MKC6</accession>
<dbReference type="Proteomes" id="UP001430679">
    <property type="component" value="Unassembled WGS sequence"/>
</dbReference>